<dbReference type="AlphaFoldDB" id="A0A0W8FT22"/>
<evidence type="ECO:0000313" key="4">
    <source>
        <dbReference type="EMBL" id="KUG23937.1"/>
    </source>
</evidence>
<dbReference type="InterPro" id="IPR027417">
    <property type="entry name" value="P-loop_NTPase"/>
</dbReference>
<evidence type="ECO:0000256" key="2">
    <source>
        <dbReference type="ARBA" id="ARBA00023180"/>
    </source>
</evidence>
<dbReference type="SUPFAM" id="SSF52540">
    <property type="entry name" value="P-loop containing nucleoside triphosphate hydrolases"/>
    <property type="match status" value="1"/>
</dbReference>
<evidence type="ECO:0000256" key="1">
    <source>
        <dbReference type="ARBA" id="ARBA00022679"/>
    </source>
</evidence>
<keyword evidence="1 4" id="KW-0808">Transferase</keyword>
<name>A0A0W8FT22_9ZZZZ</name>
<gene>
    <name evidence="4" type="ORF">ASZ90_006265</name>
</gene>
<feature type="domain" description="Sulfotransferase" evidence="3">
    <location>
        <begin position="21"/>
        <end position="193"/>
    </location>
</feature>
<dbReference type="GO" id="GO:0008146">
    <property type="term" value="F:sulfotransferase activity"/>
    <property type="evidence" value="ECO:0007669"/>
    <property type="project" value="InterPro"/>
</dbReference>
<dbReference type="PANTHER" id="PTHR10605">
    <property type="entry name" value="HEPARAN SULFATE SULFOTRANSFERASE"/>
    <property type="match status" value="1"/>
</dbReference>
<dbReference type="EMBL" id="LNQE01000877">
    <property type="protein sequence ID" value="KUG23937.1"/>
    <property type="molecule type" value="Genomic_DNA"/>
</dbReference>
<comment type="caution">
    <text evidence="4">The sequence shown here is derived from an EMBL/GenBank/DDBJ whole genome shotgun (WGS) entry which is preliminary data.</text>
</comment>
<accession>A0A0W8FT22</accession>
<dbReference type="Pfam" id="PF00685">
    <property type="entry name" value="Sulfotransfer_1"/>
    <property type="match status" value="1"/>
</dbReference>
<keyword evidence="2" id="KW-0325">Glycoprotein</keyword>
<reference evidence="4" key="1">
    <citation type="journal article" date="2015" name="Proc. Natl. Acad. Sci. U.S.A.">
        <title>Networks of energetic and metabolic interactions define dynamics in microbial communities.</title>
        <authorList>
            <person name="Embree M."/>
            <person name="Liu J.K."/>
            <person name="Al-Bassam M.M."/>
            <person name="Zengler K."/>
        </authorList>
    </citation>
    <scope>NUCLEOTIDE SEQUENCE</scope>
</reference>
<proteinExistence type="predicted"/>
<dbReference type="InterPro" id="IPR000863">
    <property type="entry name" value="Sulfotransferase_dom"/>
</dbReference>
<protein>
    <submittedName>
        <fullName evidence="4">Putative sulfotransferase protein</fullName>
    </submittedName>
</protein>
<dbReference type="InterPro" id="IPR037359">
    <property type="entry name" value="NST/OST"/>
</dbReference>
<sequence length="282" mass="33552">MENPFHNGNTTKGRIPPDAYVIIIGAMKCGTTSLFSYLSEHPFICAAKVKEPEFFSEHQKHKIHFNRYADLWPDFDSVVHRYVMEASTGYTKYPWESCVPERIRDYGIKPKFIYIMRDPFDRIESHFNFNKGKKGWNLDICDKQLISVSNYYVQLEHFRRFFSKEDMLLLDFDDLSRNPAEILTKVFQFLDLPPHLPDQYGIKNPTLTIPWYFRRIIYRLNPYYPESVKGVSKKILMSWISQQKKYTLSDKERKYIQGTLQDDMKCLHFVYGVSVQKWGFKT</sequence>
<dbReference type="PANTHER" id="PTHR10605:SF56">
    <property type="entry name" value="BIFUNCTIONAL HEPARAN SULFATE N-DEACETYLASE_N-SULFOTRANSFERASE"/>
    <property type="match status" value="1"/>
</dbReference>
<organism evidence="4">
    <name type="scientific">hydrocarbon metagenome</name>
    <dbReference type="NCBI Taxonomy" id="938273"/>
    <lineage>
        <taxon>unclassified sequences</taxon>
        <taxon>metagenomes</taxon>
        <taxon>ecological metagenomes</taxon>
    </lineage>
</organism>
<evidence type="ECO:0000259" key="3">
    <source>
        <dbReference type="Pfam" id="PF00685"/>
    </source>
</evidence>
<dbReference type="Gene3D" id="3.40.50.300">
    <property type="entry name" value="P-loop containing nucleotide triphosphate hydrolases"/>
    <property type="match status" value="1"/>
</dbReference>